<keyword evidence="4 6" id="KW-0694">RNA-binding</keyword>
<dbReference type="InterPro" id="IPR009019">
    <property type="entry name" value="KH_sf_prok-type"/>
</dbReference>
<feature type="region of interest" description="G4" evidence="7">
    <location>
        <begin position="149"/>
        <end position="152"/>
    </location>
</feature>
<dbReference type="GO" id="GO:0005829">
    <property type="term" value="C:cytosol"/>
    <property type="evidence" value="ECO:0007669"/>
    <property type="project" value="TreeGrafter"/>
</dbReference>
<feature type="binding site" evidence="6">
    <location>
        <begin position="149"/>
        <end position="152"/>
    </location>
    <ligand>
        <name>GTP</name>
        <dbReference type="ChEBI" id="CHEBI:37565"/>
    </ligand>
</feature>
<evidence type="ECO:0000256" key="6">
    <source>
        <dbReference type="HAMAP-Rule" id="MF_00367"/>
    </source>
</evidence>
<gene>
    <name evidence="6" type="primary">era</name>
    <name evidence="11" type="ORF">DI640_10305</name>
</gene>
<dbReference type="HAMAP" id="MF_00367">
    <property type="entry name" value="GTPase_Era"/>
    <property type="match status" value="1"/>
</dbReference>
<dbReference type="PANTHER" id="PTHR42698:SF1">
    <property type="entry name" value="GTPASE ERA, MITOCHONDRIAL"/>
    <property type="match status" value="1"/>
</dbReference>
<evidence type="ECO:0000256" key="5">
    <source>
        <dbReference type="ARBA" id="ARBA00023134"/>
    </source>
</evidence>
<feature type="binding site" evidence="6">
    <location>
        <begin position="40"/>
        <end position="47"/>
    </location>
    <ligand>
        <name>GTP</name>
        <dbReference type="ChEBI" id="CHEBI:37565"/>
    </ligand>
</feature>
<evidence type="ECO:0000256" key="3">
    <source>
        <dbReference type="ARBA" id="ARBA00022741"/>
    </source>
</evidence>
<dbReference type="GO" id="GO:0003924">
    <property type="term" value="F:GTPase activity"/>
    <property type="evidence" value="ECO:0007669"/>
    <property type="project" value="UniProtKB-UniRule"/>
</dbReference>
<dbReference type="GO" id="GO:0005886">
    <property type="term" value="C:plasma membrane"/>
    <property type="evidence" value="ECO:0007669"/>
    <property type="project" value="UniProtKB-SubCell"/>
</dbReference>
<feature type="region of interest" description="G1" evidence="7">
    <location>
        <begin position="40"/>
        <end position="47"/>
    </location>
</feature>
<feature type="domain" description="Era-type G" evidence="10">
    <location>
        <begin position="32"/>
        <end position="199"/>
    </location>
</feature>
<evidence type="ECO:0000313" key="11">
    <source>
        <dbReference type="EMBL" id="PZO73431.1"/>
    </source>
</evidence>
<organism evidence="11 12">
    <name type="scientific">Sphingomonas taxi</name>
    <dbReference type="NCBI Taxonomy" id="1549858"/>
    <lineage>
        <taxon>Bacteria</taxon>
        <taxon>Pseudomonadati</taxon>
        <taxon>Pseudomonadota</taxon>
        <taxon>Alphaproteobacteria</taxon>
        <taxon>Sphingomonadales</taxon>
        <taxon>Sphingomonadaceae</taxon>
        <taxon>Sphingomonas</taxon>
    </lineage>
</organism>
<evidence type="ECO:0000256" key="1">
    <source>
        <dbReference type="ARBA" id="ARBA00007921"/>
    </source>
</evidence>
<dbReference type="CDD" id="cd22534">
    <property type="entry name" value="KH-II_Era"/>
    <property type="match status" value="1"/>
</dbReference>
<dbReference type="Gene3D" id="3.40.50.300">
    <property type="entry name" value="P-loop containing nucleotide triphosphate hydrolases"/>
    <property type="match status" value="1"/>
</dbReference>
<comment type="subunit">
    <text evidence="6">Monomer.</text>
</comment>
<accession>A0A2W5ASD5</accession>
<dbReference type="PROSITE" id="PS50823">
    <property type="entry name" value="KH_TYPE_2"/>
    <property type="match status" value="1"/>
</dbReference>
<dbReference type="InterPro" id="IPR006073">
    <property type="entry name" value="GTP-bd"/>
</dbReference>
<evidence type="ECO:0000256" key="8">
    <source>
        <dbReference type="RuleBase" id="RU003761"/>
    </source>
</evidence>
<dbReference type="NCBIfam" id="TIGR00436">
    <property type="entry name" value="era"/>
    <property type="match status" value="1"/>
</dbReference>
<dbReference type="PRINTS" id="PR00326">
    <property type="entry name" value="GTP1OBG"/>
</dbReference>
<dbReference type="InterPro" id="IPR015946">
    <property type="entry name" value="KH_dom-like_a/b"/>
</dbReference>
<dbReference type="NCBIfam" id="TIGR00231">
    <property type="entry name" value="small_GTP"/>
    <property type="match status" value="1"/>
</dbReference>
<feature type="region of interest" description="G5" evidence="7">
    <location>
        <begin position="178"/>
        <end position="180"/>
    </location>
</feature>
<evidence type="ECO:0000256" key="4">
    <source>
        <dbReference type="ARBA" id="ARBA00022884"/>
    </source>
</evidence>
<keyword evidence="6" id="KW-0963">Cytoplasm</keyword>
<keyword evidence="6" id="KW-0699">rRNA-binding</keyword>
<dbReference type="InterPro" id="IPR005225">
    <property type="entry name" value="Small_GTP-bd"/>
</dbReference>
<keyword evidence="3 6" id="KW-0547">Nucleotide-binding</keyword>
<feature type="region of interest" description="G3" evidence="7">
    <location>
        <begin position="87"/>
        <end position="90"/>
    </location>
</feature>
<dbReference type="NCBIfam" id="NF000908">
    <property type="entry name" value="PRK00089.1"/>
    <property type="match status" value="1"/>
</dbReference>
<dbReference type="InterPro" id="IPR005662">
    <property type="entry name" value="GTPase_Era-like"/>
</dbReference>
<dbReference type="Proteomes" id="UP000249555">
    <property type="component" value="Unassembled WGS sequence"/>
</dbReference>
<comment type="caution">
    <text evidence="11">The sequence shown here is derived from an EMBL/GenBank/DDBJ whole genome shotgun (WGS) entry which is preliminary data.</text>
</comment>
<comment type="function">
    <text evidence="6">An essential GTPase that binds both GDP and GTP, with rapid nucleotide exchange. Plays a role in 16S rRNA processing and 30S ribosomal subunit biogenesis and possibly also in cell cycle regulation and energy metabolism.</text>
</comment>
<keyword evidence="6" id="KW-0472">Membrane</keyword>
<evidence type="ECO:0000259" key="10">
    <source>
        <dbReference type="PROSITE" id="PS51713"/>
    </source>
</evidence>
<dbReference type="CDD" id="cd04163">
    <property type="entry name" value="Era"/>
    <property type="match status" value="1"/>
</dbReference>
<dbReference type="InterPro" id="IPR027417">
    <property type="entry name" value="P-loop_NTPase"/>
</dbReference>
<dbReference type="GO" id="GO:0005525">
    <property type="term" value="F:GTP binding"/>
    <property type="evidence" value="ECO:0007669"/>
    <property type="project" value="UniProtKB-UniRule"/>
</dbReference>
<feature type="binding site" evidence="6">
    <location>
        <begin position="87"/>
        <end position="91"/>
    </location>
    <ligand>
        <name>GTP</name>
        <dbReference type="ChEBI" id="CHEBI:37565"/>
    </ligand>
</feature>
<dbReference type="SUPFAM" id="SSF54814">
    <property type="entry name" value="Prokaryotic type KH domain (KH-domain type II)"/>
    <property type="match status" value="1"/>
</dbReference>
<evidence type="ECO:0000256" key="2">
    <source>
        <dbReference type="ARBA" id="ARBA00020484"/>
    </source>
</evidence>
<dbReference type="GO" id="GO:0043024">
    <property type="term" value="F:ribosomal small subunit binding"/>
    <property type="evidence" value="ECO:0007669"/>
    <property type="project" value="TreeGrafter"/>
</dbReference>
<keyword evidence="5 6" id="KW-0342">GTP-binding</keyword>
<dbReference type="PANTHER" id="PTHR42698">
    <property type="entry name" value="GTPASE ERA"/>
    <property type="match status" value="1"/>
</dbReference>
<feature type="domain" description="KH type-2" evidence="9">
    <location>
        <begin position="230"/>
        <end position="307"/>
    </location>
</feature>
<keyword evidence="6" id="KW-0690">Ribosome biogenesis</keyword>
<dbReference type="Pfam" id="PF01926">
    <property type="entry name" value="MMR_HSR1"/>
    <property type="match status" value="1"/>
</dbReference>
<protein>
    <recommendedName>
        <fullName evidence="2 6">GTPase Era</fullName>
    </recommendedName>
</protein>
<dbReference type="InterPro" id="IPR004044">
    <property type="entry name" value="KH_dom_type_2"/>
</dbReference>
<keyword evidence="6" id="KW-1003">Cell membrane</keyword>
<dbReference type="SUPFAM" id="SSF52540">
    <property type="entry name" value="P-loop containing nucleoside triphosphate hydrolases"/>
    <property type="match status" value="1"/>
</dbReference>
<reference evidence="11 12" key="1">
    <citation type="submission" date="2017-08" db="EMBL/GenBank/DDBJ databases">
        <title>Infants hospitalized years apart are colonized by the same room-sourced microbial strains.</title>
        <authorList>
            <person name="Brooks B."/>
            <person name="Olm M.R."/>
            <person name="Firek B.A."/>
            <person name="Baker R."/>
            <person name="Thomas B.C."/>
            <person name="Morowitz M.J."/>
            <person name="Banfield J.F."/>
        </authorList>
    </citation>
    <scope>NUCLEOTIDE SEQUENCE [LARGE SCALE GENOMIC DNA]</scope>
    <source>
        <strain evidence="11">S2_018_000_R3_119</strain>
    </source>
</reference>
<dbReference type="PROSITE" id="PS51713">
    <property type="entry name" value="G_ERA"/>
    <property type="match status" value="1"/>
</dbReference>
<comment type="subcellular location">
    <subcellularLocation>
        <location evidence="6">Cytoplasm</location>
    </subcellularLocation>
    <subcellularLocation>
        <location evidence="6">Cell membrane</location>
        <topology evidence="6">Peripheral membrane protein</topology>
    </subcellularLocation>
</comment>
<comment type="similarity">
    <text evidence="1 6 7 8">Belongs to the TRAFAC class TrmE-Era-EngA-EngB-Septin-like GTPase superfamily. Era GTPase family.</text>
</comment>
<proteinExistence type="inferred from homology"/>
<dbReference type="GO" id="GO:0070181">
    <property type="term" value="F:small ribosomal subunit rRNA binding"/>
    <property type="evidence" value="ECO:0007669"/>
    <property type="project" value="UniProtKB-UniRule"/>
</dbReference>
<feature type="region of interest" description="G2" evidence="7">
    <location>
        <begin position="66"/>
        <end position="70"/>
    </location>
</feature>
<sequence>MTNTRFPCRTARNTSSKRAYVTETNTKPDTKHCGLVAIVGAPNAGKSTLVNALVGQKVAIVSPKAQTTRAKLMGVAIEGDTQILLVDTPGIFEPKRRFDRAMVAAAWGGAEGSDIIALVVDAKGGIGGKVTTIVESLVGRTEPIWLILNKVDLADKTKLLIHAEKLNALLPFAETFFISAGTGDGLAHFKTQLAKAMPEGPWHYPEDQVSDSTERALASEVTREQLYLQLHAELPYASTIETEQYIERQDGSLEIHQQILVERPTQRAIVLGKGGQRIKEIGARARIELASITGKPVHLYLHVKVKPGWDEDRETYRDLGLDWVD</sequence>
<dbReference type="InterPro" id="IPR030388">
    <property type="entry name" value="G_ERA_dom"/>
</dbReference>
<evidence type="ECO:0000313" key="12">
    <source>
        <dbReference type="Proteomes" id="UP000249555"/>
    </source>
</evidence>
<dbReference type="GO" id="GO:0000028">
    <property type="term" value="P:ribosomal small subunit assembly"/>
    <property type="evidence" value="ECO:0007669"/>
    <property type="project" value="TreeGrafter"/>
</dbReference>
<dbReference type="Pfam" id="PF07650">
    <property type="entry name" value="KH_2"/>
    <property type="match status" value="1"/>
</dbReference>
<dbReference type="AlphaFoldDB" id="A0A2W5ASD5"/>
<dbReference type="EMBL" id="QFMX01000008">
    <property type="protein sequence ID" value="PZO73431.1"/>
    <property type="molecule type" value="Genomic_DNA"/>
</dbReference>
<dbReference type="Gene3D" id="3.30.300.20">
    <property type="match status" value="1"/>
</dbReference>
<evidence type="ECO:0000256" key="7">
    <source>
        <dbReference type="PROSITE-ProRule" id="PRU01050"/>
    </source>
</evidence>
<name>A0A2W5ASD5_9SPHN</name>
<evidence type="ECO:0000259" key="9">
    <source>
        <dbReference type="PROSITE" id="PS50823"/>
    </source>
</evidence>